<dbReference type="AlphaFoldDB" id="A0A2W1DRB7"/>
<evidence type="ECO:0000313" key="5">
    <source>
        <dbReference type="Proteomes" id="UP000249757"/>
    </source>
</evidence>
<reference evidence="3" key="3">
    <citation type="journal article" date="2022" name="bioRxiv">
        <title>A global pangenome for the wheat fungal pathogen Pyrenophora tritici-repentis and prediction of effector protein structural homology.</title>
        <authorList>
            <person name="Moolhuijzen P."/>
            <person name="See P.T."/>
            <person name="Shi G."/>
            <person name="Powell H.R."/>
            <person name="Cockram J."/>
            <person name="Jorgensen L.N."/>
            <person name="Benslimane H."/>
            <person name="Strelkov S.E."/>
            <person name="Turner J."/>
            <person name="Liu Z."/>
            <person name="Moffat C.S."/>
        </authorList>
    </citation>
    <scope>NUCLEOTIDE SEQUENCE</scope>
    <source>
        <strain evidence="3">86-124</strain>
    </source>
</reference>
<protein>
    <submittedName>
        <fullName evidence="2">Cupin domain containing protein</fullName>
    </submittedName>
</protein>
<reference evidence="5" key="4">
    <citation type="journal article" date="2022" name="Microb. Genom.">
        <title>A global pangenome for the wheat fungal pathogen Pyrenophora tritici-repentis and prediction of effector protein structural homology.</title>
        <authorList>
            <person name="Moolhuijzen P.M."/>
            <person name="See P.T."/>
            <person name="Shi G."/>
            <person name="Powell H.R."/>
            <person name="Cockram J."/>
            <person name="Jorgensen L.N."/>
            <person name="Benslimane H."/>
            <person name="Strelkov S.E."/>
            <person name="Turner J."/>
            <person name="Liu Z."/>
            <person name="Moffat C.S."/>
        </authorList>
    </citation>
    <scope>NUCLEOTIDE SEQUENCE [LARGE SCALE GENOMIC DNA]</scope>
</reference>
<accession>A0A2W1DRB7</accession>
<dbReference type="Pfam" id="PF07883">
    <property type="entry name" value="Cupin_2"/>
    <property type="match status" value="1"/>
</dbReference>
<dbReference type="Proteomes" id="UP000249757">
    <property type="component" value="Unassembled WGS sequence"/>
</dbReference>
<dbReference type="InterPro" id="IPR011051">
    <property type="entry name" value="RmlC_Cupin_sf"/>
</dbReference>
<name>A0A2W1DRB7_9PLEO</name>
<proteinExistence type="predicted"/>
<reference evidence="2" key="1">
    <citation type="journal article" date="2018" name="BMC Genomics">
        <title>Comparative genomics of the wheat fungal pathogen Pyrenophora tritici-repentis reveals chromosomal variations and genome plasticity.</title>
        <authorList>
            <person name="Moolhuijzen P."/>
            <person name="See P.T."/>
            <person name="Hane J.K."/>
            <person name="Shi G."/>
            <person name="Liu Z."/>
            <person name="Oliver R.P."/>
            <person name="Moffat C.S."/>
        </authorList>
    </citation>
    <scope>NUCLEOTIDE SEQUENCE [LARGE SCALE GENOMIC DNA]</scope>
    <source>
        <strain evidence="2">M4</strain>
    </source>
</reference>
<dbReference type="PANTHER" id="PTHR36156">
    <property type="entry name" value="SLR2101 PROTEIN"/>
    <property type="match status" value="1"/>
</dbReference>
<dbReference type="InterPro" id="IPR013096">
    <property type="entry name" value="Cupin_2"/>
</dbReference>
<evidence type="ECO:0000313" key="2">
    <source>
        <dbReference type="EMBL" id="KAF7568803.1"/>
    </source>
</evidence>
<dbReference type="InterPro" id="IPR014710">
    <property type="entry name" value="RmlC-like_jellyroll"/>
</dbReference>
<evidence type="ECO:0000259" key="1">
    <source>
        <dbReference type="Pfam" id="PF07883"/>
    </source>
</evidence>
<evidence type="ECO:0000313" key="4">
    <source>
        <dbReference type="Proteomes" id="UP000245464"/>
    </source>
</evidence>
<dbReference type="EMBL" id="NQIK02000007">
    <property type="protein sequence ID" value="KAF7568803.1"/>
    <property type="molecule type" value="Genomic_DNA"/>
</dbReference>
<dbReference type="CDD" id="cd02231">
    <property type="entry name" value="cupin_BLL6423-like"/>
    <property type="match status" value="1"/>
</dbReference>
<evidence type="ECO:0000313" key="3">
    <source>
        <dbReference type="EMBL" id="KAI1511866.1"/>
    </source>
</evidence>
<keyword evidence="5" id="KW-1185">Reference proteome</keyword>
<organism evidence="2 4">
    <name type="scientific">Pyrenophora tritici-repentis</name>
    <dbReference type="NCBI Taxonomy" id="45151"/>
    <lineage>
        <taxon>Eukaryota</taxon>
        <taxon>Fungi</taxon>
        <taxon>Dikarya</taxon>
        <taxon>Ascomycota</taxon>
        <taxon>Pezizomycotina</taxon>
        <taxon>Dothideomycetes</taxon>
        <taxon>Pleosporomycetidae</taxon>
        <taxon>Pleosporales</taxon>
        <taxon>Pleosporineae</taxon>
        <taxon>Pleosporaceae</taxon>
        <taxon>Pyrenophora</taxon>
    </lineage>
</organism>
<dbReference type="EMBL" id="NRDI02000013">
    <property type="protein sequence ID" value="KAI1511866.1"/>
    <property type="molecule type" value="Genomic_DNA"/>
</dbReference>
<dbReference type="OMA" id="NWARMLY"/>
<dbReference type="SUPFAM" id="SSF51182">
    <property type="entry name" value="RmlC-like cupins"/>
    <property type="match status" value="1"/>
</dbReference>
<dbReference type="PANTHER" id="PTHR36156:SF3">
    <property type="entry name" value="CUPIN 2 CONSERVED BARREL DOMAIN-CONTAINING PROTEIN"/>
    <property type="match status" value="1"/>
</dbReference>
<dbReference type="Proteomes" id="UP000245464">
    <property type="component" value="Chromosome 7"/>
</dbReference>
<dbReference type="Gene3D" id="2.60.120.10">
    <property type="entry name" value="Jelly Rolls"/>
    <property type="match status" value="1"/>
</dbReference>
<dbReference type="InterPro" id="IPR047142">
    <property type="entry name" value="OryJ/VirC-like"/>
</dbReference>
<gene>
    <name evidence="3" type="ORF">Ptr86124_009510</name>
    <name evidence="2" type="ORF">PtrM4_134160</name>
</gene>
<reference evidence="3" key="2">
    <citation type="submission" date="2021-05" db="EMBL/GenBank/DDBJ databases">
        <authorList>
            <person name="Moolhuijzen P.M."/>
            <person name="Moffat C.S."/>
        </authorList>
    </citation>
    <scope>NUCLEOTIDE SEQUENCE</scope>
    <source>
        <strain evidence="3">86-124</strain>
    </source>
</reference>
<sequence length="198" mass="22304">MPQQNEQLLDNGLRPLCRYITDHDSNGKTRFSEVVPDPLKWQQMANGARFSLAYATEEYPVNFTDNKDLEIYQKNLVDLPGIIIPGGTVLRMVDIHPGSISPMHRTISCDYGVVIEGEVELILDSGEKRLLKRGDITIQRGTNHAWRNLSDTKWARMLYALQESQPLLFNGKLLDEDYGDGMDDVKASKKLAGLRTAA</sequence>
<comment type="caution">
    <text evidence="2">The sequence shown here is derived from an EMBL/GenBank/DDBJ whole genome shotgun (WGS) entry which is preliminary data.</text>
</comment>
<feature type="domain" description="Cupin type-2" evidence="1">
    <location>
        <begin position="92"/>
        <end position="158"/>
    </location>
</feature>